<evidence type="ECO:0000256" key="1">
    <source>
        <dbReference type="SAM" id="Coils"/>
    </source>
</evidence>
<organism evidence="2 3">
    <name type="scientific">Floridaenema evergladense BLCC-F167</name>
    <dbReference type="NCBI Taxonomy" id="3153639"/>
    <lineage>
        <taxon>Bacteria</taxon>
        <taxon>Bacillati</taxon>
        <taxon>Cyanobacteriota</taxon>
        <taxon>Cyanophyceae</taxon>
        <taxon>Oscillatoriophycideae</taxon>
        <taxon>Aerosakkonematales</taxon>
        <taxon>Aerosakkonemataceae</taxon>
        <taxon>Floridanema</taxon>
        <taxon>Floridanema evergladense</taxon>
    </lineage>
</organism>
<sequence length="114" mass="12846">MAKLTPEISQNIALLKQQLLDIVDEATAAELTLFERFGETSETMTPLNDLRDIAEQASTRFSQFANIQLRIAQSQPIAAGDLLEFLNEKITNAQVRIPALERSVQEMKQDWSLL</sequence>
<accession>A0ABV4WHY5</accession>
<comment type="caution">
    <text evidence="2">The sequence shown here is derived from an EMBL/GenBank/DDBJ whole genome shotgun (WGS) entry which is preliminary data.</text>
</comment>
<keyword evidence="1" id="KW-0175">Coiled coil</keyword>
<proteinExistence type="predicted"/>
<reference evidence="2 3" key="1">
    <citation type="submission" date="2024-09" db="EMBL/GenBank/DDBJ databases">
        <title>Floridaenema gen nov. (Aerosakkonemataceae, Aerosakkonematales ord. nov., Cyanobacteria) from benthic tropical and subtropical fresh waters, with the description of four new species.</title>
        <authorList>
            <person name="Moretto J.A."/>
            <person name="Berthold D.E."/>
            <person name="Lefler F.W."/>
            <person name="Huang I.-S."/>
            <person name="Laughinghouse H. IV."/>
        </authorList>
    </citation>
    <scope>NUCLEOTIDE SEQUENCE [LARGE SCALE GENOMIC DNA]</scope>
    <source>
        <strain evidence="2 3">BLCC-F167</strain>
    </source>
</reference>
<keyword evidence="3" id="KW-1185">Reference proteome</keyword>
<evidence type="ECO:0000313" key="3">
    <source>
        <dbReference type="Proteomes" id="UP001576780"/>
    </source>
</evidence>
<name>A0ABV4WHY5_9CYAN</name>
<gene>
    <name evidence="2" type="ORF">ACE1CA_09070</name>
</gene>
<protein>
    <submittedName>
        <fullName evidence="2">Uncharacterized protein</fullName>
    </submittedName>
</protein>
<evidence type="ECO:0000313" key="2">
    <source>
        <dbReference type="EMBL" id="MFB2834670.1"/>
    </source>
</evidence>
<feature type="coiled-coil region" evidence="1">
    <location>
        <begin position="83"/>
        <end position="110"/>
    </location>
</feature>
<dbReference type="RefSeq" id="WP_413277099.1">
    <property type="nucleotide sequence ID" value="NZ_JBHFNT010000072.1"/>
</dbReference>
<dbReference type="EMBL" id="JBHFNT010000072">
    <property type="protein sequence ID" value="MFB2834670.1"/>
    <property type="molecule type" value="Genomic_DNA"/>
</dbReference>
<dbReference type="Proteomes" id="UP001576780">
    <property type="component" value="Unassembled WGS sequence"/>
</dbReference>